<evidence type="ECO:0000256" key="1">
    <source>
        <dbReference type="ARBA" id="ARBA00010641"/>
    </source>
</evidence>
<comment type="similarity">
    <text evidence="1 6">Belongs to the sigma-70 factor family. ECF subfamily.</text>
</comment>
<evidence type="ECO:0000259" key="9">
    <source>
        <dbReference type="Pfam" id="PF04545"/>
    </source>
</evidence>
<dbReference type="PROSITE" id="PS01063">
    <property type="entry name" value="SIGMA70_ECF"/>
    <property type="match status" value="1"/>
</dbReference>
<comment type="caution">
    <text evidence="10">The sequence shown here is derived from an EMBL/GenBank/DDBJ whole genome shotgun (WGS) entry which is preliminary data.</text>
</comment>
<dbReference type="EMBL" id="QXEC01000041">
    <property type="protein sequence ID" value="RIV31603.1"/>
    <property type="molecule type" value="Genomic_DNA"/>
</dbReference>
<dbReference type="Pfam" id="PF04542">
    <property type="entry name" value="Sigma70_r2"/>
    <property type="match status" value="1"/>
</dbReference>
<organism evidence="10 11">
    <name type="scientific">Micromonospora radicis</name>
    <dbReference type="NCBI Taxonomy" id="1894971"/>
    <lineage>
        <taxon>Bacteria</taxon>
        <taxon>Bacillati</taxon>
        <taxon>Actinomycetota</taxon>
        <taxon>Actinomycetes</taxon>
        <taxon>Micromonosporales</taxon>
        <taxon>Micromonosporaceae</taxon>
        <taxon>Micromonospora</taxon>
    </lineage>
</organism>
<evidence type="ECO:0000256" key="7">
    <source>
        <dbReference type="SAM" id="MobiDB-lite"/>
    </source>
</evidence>
<dbReference type="SUPFAM" id="SSF88946">
    <property type="entry name" value="Sigma2 domain of RNA polymerase sigma factors"/>
    <property type="match status" value="1"/>
</dbReference>
<dbReference type="InterPro" id="IPR014284">
    <property type="entry name" value="RNA_pol_sigma-70_dom"/>
</dbReference>
<feature type="region of interest" description="Disordered" evidence="7">
    <location>
        <begin position="1"/>
        <end position="21"/>
    </location>
</feature>
<reference evidence="10 11" key="1">
    <citation type="submission" date="2018-08" db="EMBL/GenBank/DDBJ databases">
        <title>Jishengella sp. nov., isolated from a root of Azadirachta indica A. Juss. var. siamensis Valenton.</title>
        <authorList>
            <person name="Kuncharoen N."/>
            <person name="Tanasupawat S."/>
            <person name="Kudo T."/>
            <person name="Ohkuma M."/>
        </authorList>
    </citation>
    <scope>NUCLEOTIDE SEQUENCE [LARGE SCALE GENOMIC DNA]</scope>
    <source>
        <strain evidence="10 11">AZ1-13</strain>
    </source>
</reference>
<dbReference type="Pfam" id="PF04545">
    <property type="entry name" value="Sigma70_r4"/>
    <property type="match status" value="1"/>
</dbReference>
<dbReference type="NCBIfam" id="TIGR02937">
    <property type="entry name" value="sigma70-ECF"/>
    <property type="match status" value="1"/>
</dbReference>
<evidence type="ECO:0000256" key="2">
    <source>
        <dbReference type="ARBA" id="ARBA00023015"/>
    </source>
</evidence>
<dbReference type="Gene3D" id="1.10.10.10">
    <property type="entry name" value="Winged helix-like DNA-binding domain superfamily/Winged helix DNA-binding domain"/>
    <property type="match status" value="1"/>
</dbReference>
<evidence type="ECO:0000313" key="10">
    <source>
        <dbReference type="EMBL" id="RIV31603.1"/>
    </source>
</evidence>
<dbReference type="AlphaFoldDB" id="A0A418MN38"/>
<evidence type="ECO:0000256" key="4">
    <source>
        <dbReference type="ARBA" id="ARBA00023125"/>
    </source>
</evidence>
<dbReference type="SUPFAM" id="SSF88659">
    <property type="entry name" value="Sigma3 and sigma4 domains of RNA polymerase sigma factors"/>
    <property type="match status" value="1"/>
</dbReference>
<evidence type="ECO:0000256" key="6">
    <source>
        <dbReference type="RuleBase" id="RU000716"/>
    </source>
</evidence>
<keyword evidence="4 6" id="KW-0238">DNA-binding</keyword>
<dbReference type="RefSeq" id="WP_119579768.1">
    <property type="nucleotide sequence ID" value="NZ_QXEC01000041.1"/>
</dbReference>
<evidence type="ECO:0000256" key="3">
    <source>
        <dbReference type="ARBA" id="ARBA00023082"/>
    </source>
</evidence>
<dbReference type="GO" id="GO:0003677">
    <property type="term" value="F:DNA binding"/>
    <property type="evidence" value="ECO:0007669"/>
    <property type="project" value="UniProtKB-KW"/>
</dbReference>
<dbReference type="InterPro" id="IPR013324">
    <property type="entry name" value="RNA_pol_sigma_r3/r4-like"/>
</dbReference>
<accession>A0A418MN38</accession>
<dbReference type="Gene3D" id="1.10.1740.10">
    <property type="match status" value="1"/>
</dbReference>
<evidence type="ECO:0000256" key="5">
    <source>
        <dbReference type="ARBA" id="ARBA00023163"/>
    </source>
</evidence>
<gene>
    <name evidence="10" type="ORF">D2L64_25605</name>
</gene>
<protein>
    <recommendedName>
        <fullName evidence="6">RNA polymerase sigma factor</fullName>
    </recommendedName>
</protein>
<keyword evidence="3 6" id="KW-0731">Sigma factor</keyword>
<dbReference type="InterPro" id="IPR007627">
    <property type="entry name" value="RNA_pol_sigma70_r2"/>
</dbReference>
<dbReference type="InterPro" id="IPR039425">
    <property type="entry name" value="RNA_pol_sigma-70-like"/>
</dbReference>
<dbReference type="InterPro" id="IPR000838">
    <property type="entry name" value="RNA_pol_sigma70_ECF_CS"/>
</dbReference>
<dbReference type="PANTHER" id="PTHR43133">
    <property type="entry name" value="RNA POLYMERASE ECF-TYPE SIGMA FACTO"/>
    <property type="match status" value="1"/>
</dbReference>
<sequence length="189" mass="21250">MAPATYPAPADRCGADRSESDSSEERLRRFVGALSGPLMAYLLRLTLGEHHLAEDLLQETFLRAWRRIDDLPADPAAARPWLFTVARRAAIDLLRSRQSRPKEVELIELGIAALVPDIAEQVVDVQTIRTALPKLTPMHRQMIFEVYYRDREPGDIARQLDIPEGTVKSRTFYAVRRLGMAVDGTGGRD</sequence>
<evidence type="ECO:0000259" key="8">
    <source>
        <dbReference type="Pfam" id="PF04542"/>
    </source>
</evidence>
<keyword evidence="11" id="KW-1185">Reference proteome</keyword>
<name>A0A418MN38_9ACTN</name>
<dbReference type="GO" id="GO:0006352">
    <property type="term" value="P:DNA-templated transcription initiation"/>
    <property type="evidence" value="ECO:0007669"/>
    <property type="project" value="InterPro"/>
</dbReference>
<dbReference type="InterPro" id="IPR036388">
    <property type="entry name" value="WH-like_DNA-bd_sf"/>
</dbReference>
<keyword evidence="5 6" id="KW-0804">Transcription</keyword>
<dbReference type="GO" id="GO:0016987">
    <property type="term" value="F:sigma factor activity"/>
    <property type="evidence" value="ECO:0007669"/>
    <property type="project" value="UniProtKB-KW"/>
</dbReference>
<keyword evidence="2 6" id="KW-0805">Transcription regulation</keyword>
<feature type="domain" description="RNA polymerase sigma-70 region 2" evidence="8">
    <location>
        <begin position="35"/>
        <end position="99"/>
    </location>
</feature>
<dbReference type="InterPro" id="IPR013325">
    <property type="entry name" value="RNA_pol_sigma_r2"/>
</dbReference>
<evidence type="ECO:0000313" key="11">
    <source>
        <dbReference type="Proteomes" id="UP000283832"/>
    </source>
</evidence>
<proteinExistence type="inferred from homology"/>
<dbReference type="InterPro" id="IPR007630">
    <property type="entry name" value="RNA_pol_sigma70_r4"/>
</dbReference>
<dbReference type="Proteomes" id="UP000283832">
    <property type="component" value="Unassembled WGS sequence"/>
</dbReference>
<feature type="domain" description="RNA polymerase sigma-70 region 4" evidence="9">
    <location>
        <begin position="131"/>
        <end position="178"/>
    </location>
</feature>
<dbReference type="PANTHER" id="PTHR43133:SF52">
    <property type="entry name" value="ECF RNA POLYMERASE SIGMA FACTOR SIGL"/>
    <property type="match status" value="1"/>
</dbReference>